<evidence type="ECO:0000313" key="5">
    <source>
        <dbReference type="EMBL" id="KIK17414.1"/>
    </source>
</evidence>
<name>A0A0C9YTR9_9AGAM</name>
<evidence type="ECO:0000256" key="1">
    <source>
        <dbReference type="ARBA" id="ARBA00004340"/>
    </source>
</evidence>
<keyword evidence="6" id="KW-1185">Reference proteome</keyword>
<keyword evidence="3" id="KW-0964">Secreted</keyword>
<gene>
    <name evidence="5" type="ORF">PISMIDRAFT_39714</name>
</gene>
<feature type="non-terminal residue" evidence="5">
    <location>
        <position position="1"/>
    </location>
</feature>
<organism evidence="5 6">
    <name type="scientific">Pisolithus microcarpus 441</name>
    <dbReference type="NCBI Taxonomy" id="765257"/>
    <lineage>
        <taxon>Eukaryota</taxon>
        <taxon>Fungi</taxon>
        <taxon>Dikarya</taxon>
        <taxon>Basidiomycota</taxon>
        <taxon>Agaricomycotina</taxon>
        <taxon>Agaricomycetes</taxon>
        <taxon>Agaricomycetidae</taxon>
        <taxon>Boletales</taxon>
        <taxon>Sclerodermatineae</taxon>
        <taxon>Pisolithaceae</taxon>
        <taxon>Pisolithus</taxon>
    </lineage>
</organism>
<accession>A0A0C9YTR9</accession>
<evidence type="ECO:0000259" key="4">
    <source>
        <dbReference type="Pfam" id="PF20147"/>
    </source>
</evidence>
<feature type="non-terminal residue" evidence="5">
    <location>
        <position position="64"/>
    </location>
</feature>
<comment type="subcellular location">
    <subcellularLocation>
        <location evidence="1">Host cell</location>
    </subcellularLocation>
    <subcellularLocation>
        <location evidence="2">Secreted</location>
    </subcellularLocation>
</comment>
<dbReference type="Pfam" id="PF20147">
    <property type="entry name" value="Crinkler"/>
    <property type="match status" value="1"/>
</dbReference>
<protein>
    <recommendedName>
        <fullName evidence="4">Crinkler effector protein N-terminal domain-containing protein</fullName>
    </recommendedName>
</protein>
<dbReference type="EMBL" id="KN833829">
    <property type="protein sequence ID" value="KIK17414.1"/>
    <property type="molecule type" value="Genomic_DNA"/>
</dbReference>
<evidence type="ECO:0000256" key="2">
    <source>
        <dbReference type="ARBA" id="ARBA00004613"/>
    </source>
</evidence>
<evidence type="ECO:0000256" key="3">
    <source>
        <dbReference type="ARBA" id="ARBA00022525"/>
    </source>
</evidence>
<reference evidence="5 6" key="1">
    <citation type="submission" date="2014-04" db="EMBL/GenBank/DDBJ databases">
        <authorList>
            <consortium name="DOE Joint Genome Institute"/>
            <person name="Kuo A."/>
            <person name="Kohler A."/>
            <person name="Costa M.D."/>
            <person name="Nagy L.G."/>
            <person name="Floudas D."/>
            <person name="Copeland A."/>
            <person name="Barry K.W."/>
            <person name="Cichocki N."/>
            <person name="Veneault-Fourrey C."/>
            <person name="LaButti K."/>
            <person name="Lindquist E.A."/>
            <person name="Lipzen A."/>
            <person name="Lundell T."/>
            <person name="Morin E."/>
            <person name="Murat C."/>
            <person name="Sun H."/>
            <person name="Tunlid A."/>
            <person name="Henrissat B."/>
            <person name="Grigoriev I.V."/>
            <person name="Hibbett D.S."/>
            <person name="Martin F."/>
            <person name="Nordberg H.P."/>
            <person name="Cantor M.N."/>
            <person name="Hua S.X."/>
        </authorList>
    </citation>
    <scope>NUCLEOTIDE SEQUENCE [LARGE SCALE GENOMIC DNA]</scope>
    <source>
        <strain evidence="5 6">441</strain>
    </source>
</reference>
<reference evidence="6" key="2">
    <citation type="submission" date="2015-01" db="EMBL/GenBank/DDBJ databases">
        <title>Evolutionary Origins and Diversification of the Mycorrhizal Mutualists.</title>
        <authorList>
            <consortium name="DOE Joint Genome Institute"/>
            <consortium name="Mycorrhizal Genomics Consortium"/>
            <person name="Kohler A."/>
            <person name="Kuo A."/>
            <person name="Nagy L.G."/>
            <person name="Floudas D."/>
            <person name="Copeland A."/>
            <person name="Barry K.W."/>
            <person name="Cichocki N."/>
            <person name="Veneault-Fourrey C."/>
            <person name="LaButti K."/>
            <person name="Lindquist E.A."/>
            <person name="Lipzen A."/>
            <person name="Lundell T."/>
            <person name="Morin E."/>
            <person name="Murat C."/>
            <person name="Riley R."/>
            <person name="Ohm R."/>
            <person name="Sun H."/>
            <person name="Tunlid A."/>
            <person name="Henrissat B."/>
            <person name="Grigoriev I.V."/>
            <person name="Hibbett D.S."/>
            <person name="Martin F."/>
        </authorList>
    </citation>
    <scope>NUCLEOTIDE SEQUENCE [LARGE SCALE GENOMIC DNA]</scope>
    <source>
        <strain evidence="6">441</strain>
    </source>
</reference>
<sequence length="64" mass="7282">INCLVVGDTRNHIFTVDLAGTQKVSHLKDAIKEKKKPYFDNVPADHLEIFRTSFPNDGELEDKL</sequence>
<feature type="domain" description="Crinkler effector protein N-terminal" evidence="4">
    <location>
        <begin position="1"/>
        <end position="60"/>
    </location>
</feature>
<dbReference type="InterPro" id="IPR045379">
    <property type="entry name" value="Crinkler_N"/>
</dbReference>
<dbReference type="GO" id="GO:0005576">
    <property type="term" value="C:extracellular region"/>
    <property type="evidence" value="ECO:0007669"/>
    <property type="project" value="UniProtKB-SubCell"/>
</dbReference>
<dbReference type="GO" id="GO:0043657">
    <property type="term" value="C:host cell"/>
    <property type="evidence" value="ECO:0007669"/>
    <property type="project" value="UniProtKB-SubCell"/>
</dbReference>
<proteinExistence type="predicted"/>
<dbReference type="HOGENOM" id="CLU_207549_0_0_1"/>
<evidence type="ECO:0000313" key="6">
    <source>
        <dbReference type="Proteomes" id="UP000054018"/>
    </source>
</evidence>
<dbReference type="Proteomes" id="UP000054018">
    <property type="component" value="Unassembled WGS sequence"/>
</dbReference>
<dbReference type="OrthoDB" id="2427869at2759"/>
<dbReference type="AlphaFoldDB" id="A0A0C9YTR9"/>